<dbReference type="InterPro" id="IPR000326">
    <property type="entry name" value="PAP2/HPO"/>
</dbReference>
<organism evidence="9 10">
    <name type="scientific">Tumebacillus flagellatus</name>
    <dbReference type="NCBI Taxonomy" id="1157490"/>
    <lineage>
        <taxon>Bacteria</taxon>
        <taxon>Bacillati</taxon>
        <taxon>Bacillota</taxon>
        <taxon>Bacilli</taxon>
        <taxon>Bacillales</taxon>
        <taxon>Alicyclobacillaceae</taxon>
        <taxon>Tumebacillus</taxon>
    </lineage>
</organism>
<name>A0A074LJS9_9BACL</name>
<evidence type="ECO:0000256" key="7">
    <source>
        <dbReference type="SAM" id="Phobius"/>
    </source>
</evidence>
<evidence type="ECO:0000256" key="5">
    <source>
        <dbReference type="ARBA" id="ARBA00022989"/>
    </source>
</evidence>
<feature type="transmembrane region" description="Helical" evidence="7">
    <location>
        <begin position="31"/>
        <end position="53"/>
    </location>
</feature>
<dbReference type="STRING" id="1157490.EL26_15180"/>
<gene>
    <name evidence="9" type="ORF">EL26_15180</name>
</gene>
<dbReference type="Pfam" id="PF01569">
    <property type="entry name" value="PAP2"/>
    <property type="match status" value="1"/>
</dbReference>
<keyword evidence="10" id="KW-1185">Reference proteome</keyword>
<sequence length="171" mass="18879">MKRMTELMRHGDIVTFFWLNRAWKNQWLDRVMPWITHLGGAVWCVLLSVIFLAQRDHEWRQAGINLALALGISHAVVAFCKKIMPRTRPYLALDNVAIGPKVWKDASFPSGHTTAVFSVATVLGSALPGASLLFYALAILVGSSRVYLGQHYPSDVVMGAIIGSVTATFLV</sequence>
<dbReference type="GO" id="GO:0016787">
    <property type="term" value="F:hydrolase activity"/>
    <property type="evidence" value="ECO:0007669"/>
    <property type="project" value="UniProtKB-KW"/>
</dbReference>
<dbReference type="InterPro" id="IPR036938">
    <property type="entry name" value="PAP2/HPO_sf"/>
</dbReference>
<comment type="subcellular location">
    <subcellularLocation>
        <location evidence="1">Cell membrane</location>
        <topology evidence="1">Multi-pass membrane protein</topology>
    </subcellularLocation>
</comment>
<evidence type="ECO:0000259" key="8">
    <source>
        <dbReference type="SMART" id="SM00014"/>
    </source>
</evidence>
<dbReference type="eggNOG" id="COG0671">
    <property type="taxonomic scope" value="Bacteria"/>
</dbReference>
<evidence type="ECO:0000256" key="4">
    <source>
        <dbReference type="ARBA" id="ARBA00022801"/>
    </source>
</evidence>
<dbReference type="AlphaFoldDB" id="A0A074LJS9"/>
<feature type="transmembrane region" description="Helical" evidence="7">
    <location>
        <begin position="59"/>
        <end position="80"/>
    </location>
</feature>
<dbReference type="Gene3D" id="1.20.144.10">
    <property type="entry name" value="Phosphatidic acid phosphatase type 2/haloperoxidase"/>
    <property type="match status" value="2"/>
</dbReference>
<dbReference type="SMART" id="SM00014">
    <property type="entry name" value="acidPPc"/>
    <property type="match status" value="1"/>
</dbReference>
<keyword evidence="2" id="KW-1003">Cell membrane</keyword>
<dbReference type="OrthoDB" id="9789113at2"/>
<feature type="transmembrane region" description="Helical" evidence="7">
    <location>
        <begin position="114"/>
        <end position="140"/>
    </location>
</feature>
<dbReference type="EMBL" id="JMIR01000022">
    <property type="protein sequence ID" value="KEO82421.1"/>
    <property type="molecule type" value="Genomic_DNA"/>
</dbReference>
<evidence type="ECO:0000256" key="3">
    <source>
        <dbReference type="ARBA" id="ARBA00022692"/>
    </source>
</evidence>
<evidence type="ECO:0000256" key="6">
    <source>
        <dbReference type="ARBA" id="ARBA00023136"/>
    </source>
</evidence>
<reference evidence="9 10" key="1">
    <citation type="journal article" date="2013" name="Int. J. Syst. Evol. Microbiol.">
        <title>Tumebacillus flagellatus sp. nov., an alpha-amylase/pullulanase-producing bacterium isolated from cassava wastewater.</title>
        <authorList>
            <person name="Wang Q."/>
            <person name="Xie N."/>
            <person name="Qin Y."/>
            <person name="Shen N."/>
            <person name="Zhu J."/>
            <person name="Mi H."/>
            <person name="Huang R."/>
        </authorList>
    </citation>
    <scope>NUCLEOTIDE SEQUENCE [LARGE SCALE GENOMIC DNA]</scope>
    <source>
        <strain evidence="9 10">GST4</strain>
    </source>
</reference>
<proteinExistence type="predicted"/>
<feature type="transmembrane region" description="Helical" evidence="7">
    <location>
        <begin position="152"/>
        <end position="170"/>
    </location>
</feature>
<keyword evidence="6 7" id="KW-0472">Membrane</keyword>
<dbReference type="PANTHER" id="PTHR14969:SF62">
    <property type="entry name" value="DECAPRENYLPHOSPHORYL-5-PHOSPHORIBOSE PHOSPHATASE RV3807C-RELATED"/>
    <property type="match status" value="1"/>
</dbReference>
<dbReference type="PANTHER" id="PTHR14969">
    <property type="entry name" value="SPHINGOSINE-1-PHOSPHATE PHOSPHOHYDROLASE"/>
    <property type="match status" value="1"/>
</dbReference>
<keyword evidence="4" id="KW-0378">Hydrolase</keyword>
<feature type="domain" description="Phosphatidic acid phosphatase type 2/haloperoxidase" evidence="8">
    <location>
        <begin position="64"/>
        <end position="171"/>
    </location>
</feature>
<evidence type="ECO:0000313" key="9">
    <source>
        <dbReference type="EMBL" id="KEO82421.1"/>
    </source>
</evidence>
<dbReference type="SUPFAM" id="SSF48317">
    <property type="entry name" value="Acid phosphatase/Vanadium-dependent haloperoxidase"/>
    <property type="match status" value="1"/>
</dbReference>
<dbReference type="RefSeq" id="WP_038090257.1">
    <property type="nucleotide sequence ID" value="NZ_JMIR01000022.1"/>
</dbReference>
<protein>
    <recommendedName>
        <fullName evidence="8">Phosphatidic acid phosphatase type 2/haloperoxidase domain-containing protein</fullName>
    </recommendedName>
</protein>
<keyword evidence="3 7" id="KW-0812">Transmembrane</keyword>
<evidence type="ECO:0000256" key="2">
    <source>
        <dbReference type="ARBA" id="ARBA00022475"/>
    </source>
</evidence>
<evidence type="ECO:0000313" key="10">
    <source>
        <dbReference type="Proteomes" id="UP000027931"/>
    </source>
</evidence>
<evidence type="ECO:0000256" key="1">
    <source>
        <dbReference type="ARBA" id="ARBA00004651"/>
    </source>
</evidence>
<accession>A0A074LJS9</accession>
<dbReference type="GO" id="GO:0005886">
    <property type="term" value="C:plasma membrane"/>
    <property type="evidence" value="ECO:0007669"/>
    <property type="project" value="UniProtKB-SubCell"/>
</dbReference>
<keyword evidence="5 7" id="KW-1133">Transmembrane helix</keyword>
<dbReference type="Proteomes" id="UP000027931">
    <property type="component" value="Unassembled WGS sequence"/>
</dbReference>
<comment type="caution">
    <text evidence="9">The sequence shown here is derived from an EMBL/GenBank/DDBJ whole genome shotgun (WGS) entry which is preliminary data.</text>
</comment>